<accession>A0AAD7DQT5</accession>
<dbReference type="InterPro" id="IPR045851">
    <property type="entry name" value="AMP-bd_C_sf"/>
</dbReference>
<dbReference type="SUPFAM" id="SSF56801">
    <property type="entry name" value="Acetyl-CoA synthetase-like"/>
    <property type="match status" value="1"/>
</dbReference>
<feature type="domain" description="AMP-dependent synthetase/ligase" evidence="3">
    <location>
        <begin position="41"/>
        <end position="257"/>
    </location>
</feature>
<feature type="domain" description="AMP-dependent synthetase/ligase" evidence="3">
    <location>
        <begin position="276"/>
        <end position="434"/>
    </location>
</feature>
<evidence type="ECO:0000313" key="5">
    <source>
        <dbReference type="EMBL" id="KAJ7697590.1"/>
    </source>
</evidence>
<dbReference type="Proteomes" id="UP001221757">
    <property type="component" value="Unassembled WGS sequence"/>
</dbReference>
<dbReference type="EMBL" id="JARKIE010000029">
    <property type="protein sequence ID" value="KAJ7697590.1"/>
    <property type="molecule type" value="Genomic_DNA"/>
</dbReference>
<dbReference type="InterPro" id="IPR020845">
    <property type="entry name" value="AMP-binding_CS"/>
</dbReference>
<name>A0AAD7DQT5_MYCRO</name>
<dbReference type="PANTHER" id="PTHR24096:SF149">
    <property type="entry name" value="AMP-BINDING DOMAIN-CONTAINING PROTEIN-RELATED"/>
    <property type="match status" value="1"/>
</dbReference>
<dbReference type="Gene3D" id="3.30.300.30">
    <property type="match status" value="1"/>
</dbReference>
<dbReference type="Pfam" id="PF13193">
    <property type="entry name" value="AMP-binding_C"/>
    <property type="match status" value="1"/>
</dbReference>
<sequence length="599" mass="65956">MSPRIYTSAYPSAPILNTSIFTRVFAPHGPELVGAFPRSMKAFIDSESGTFITRGQLHLLALSFAYGLREHPTTQPYARRGDTALILAANSLAWPVILHGCVAAGLRCTFANRGFSFRELAYQYLDKCIDTVRSMFSEIGLSREEGDRRTIILDRDLRWAGGSGASRNLAAHGLRTFQDMLSRGTMDREEQFEGSTAHETVFLCYSSGTTGKPKGVETTHQNMTTALDVVASGFAPLRPGEDKVLGCLPFYHIVGGYLLARFCAHEVDPSAGAVQLLHLPLTLGSPVVIQSRFEPFQSCANIEKYKIVFAYIVPPILVTLARHAAVDTFDLSSLRYLRVSAAPAGSDLIKHVKNRLARRGGNCTIYQGYGQTETSTGVFNLPVDEAERKMGSVGTLSANLEVRIVLDEEGKHDAETGQRGELWVRGKTVMKGYLNNPRATSESITADGWYKTGDIVVRDPEGFYCIVDRIKELIKYKGSQVAPAELEGVLLTHPDIADAAVIGVESIEQATELPRAYIVHAYPERVRTDAQKMAFARIIQKWMETKVSRIKFLRGGVSIVDTLPKSAAGKILRRELRDLAKLQLARGEIFELAPVTARL</sequence>
<evidence type="ECO:0000256" key="2">
    <source>
        <dbReference type="ARBA" id="ARBA00022598"/>
    </source>
</evidence>
<dbReference type="AlphaFoldDB" id="A0AAD7DQT5"/>
<dbReference type="CDD" id="cd05911">
    <property type="entry name" value="Firefly_Luc_like"/>
    <property type="match status" value="1"/>
</dbReference>
<evidence type="ECO:0000259" key="3">
    <source>
        <dbReference type="Pfam" id="PF00501"/>
    </source>
</evidence>
<organism evidence="5 6">
    <name type="scientific">Mycena rosella</name>
    <name type="common">Pink bonnet</name>
    <name type="synonym">Agaricus rosellus</name>
    <dbReference type="NCBI Taxonomy" id="1033263"/>
    <lineage>
        <taxon>Eukaryota</taxon>
        <taxon>Fungi</taxon>
        <taxon>Dikarya</taxon>
        <taxon>Basidiomycota</taxon>
        <taxon>Agaricomycotina</taxon>
        <taxon>Agaricomycetes</taxon>
        <taxon>Agaricomycetidae</taxon>
        <taxon>Agaricales</taxon>
        <taxon>Marasmiineae</taxon>
        <taxon>Mycenaceae</taxon>
        <taxon>Mycena</taxon>
    </lineage>
</organism>
<gene>
    <name evidence="5" type="ORF">B0H17DRAFT_1262983</name>
</gene>
<feature type="domain" description="AMP-binding enzyme C-terminal" evidence="4">
    <location>
        <begin position="485"/>
        <end position="570"/>
    </location>
</feature>
<comment type="caution">
    <text evidence="5">The sequence shown here is derived from an EMBL/GenBank/DDBJ whole genome shotgun (WGS) entry which is preliminary data.</text>
</comment>
<dbReference type="Gene3D" id="3.40.50.12780">
    <property type="entry name" value="N-terminal domain of ligase-like"/>
    <property type="match status" value="1"/>
</dbReference>
<reference evidence="5" key="1">
    <citation type="submission" date="2023-03" db="EMBL/GenBank/DDBJ databases">
        <title>Massive genome expansion in bonnet fungi (Mycena s.s.) driven by repeated elements and novel gene families across ecological guilds.</title>
        <authorList>
            <consortium name="Lawrence Berkeley National Laboratory"/>
            <person name="Harder C.B."/>
            <person name="Miyauchi S."/>
            <person name="Viragh M."/>
            <person name="Kuo A."/>
            <person name="Thoen E."/>
            <person name="Andreopoulos B."/>
            <person name="Lu D."/>
            <person name="Skrede I."/>
            <person name="Drula E."/>
            <person name="Henrissat B."/>
            <person name="Morin E."/>
            <person name="Kohler A."/>
            <person name="Barry K."/>
            <person name="LaButti K."/>
            <person name="Morin E."/>
            <person name="Salamov A."/>
            <person name="Lipzen A."/>
            <person name="Mereny Z."/>
            <person name="Hegedus B."/>
            <person name="Baldrian P."/>
            <person name="Stursova M."/>
            <person name="Weitz H."/>
            <person name="Taylor A."/>
            <person name="Grigoriev I.V."/>
            <person name="Nagy L.G."/>
            <person name="Martin F."/>
            <person name="Kauserud H."/>
        </authorList>
    </citation>
    <scope>NUCLEOTIDE SEQUENCE</scope>
    <source>
        <strain evidence="5">CBHHK067</strain>
    </source>
</reference>
<dbReference type="InterPro" id="IPR042099">
    <property type="entry name" value="ANL_N_sf"/>
</dbReference>
<dbReference type="InterPro" id="IPR025110">
    <property type="entry name" value="AMP-bd_C"/>
</dbReference>
<proteinExistence type="inferred from homology"/>
<dbReference type="PROSITE" id="PS00455">
    <property type="entry name" value="AMP_BINDING"/>
    <property type="match status" value="1"/>
</dbReference>
<protein>
    <submittedName>
        <fullName evidence="5">AMP binding protein</fullName>
    </submittedName>
</protein>
<keyword evidence="2" id="KW-0436">Ligase</keyword>
<dbReference type="Pfam" id="PF00501">
    <property type="entry name" value="AMP-binding"/>
    <property type="match status" value="2"/>
</dbReference>
<dbReference type="InterPro" id="IPR000873">
    <property type="entry name" value="AMP-dep_synth/lig_dom"/>
</dbReference>
<keyword evidence="6" id="KW-1185">Reference proteome</keyword>
<evidence type="ECO:0000256" key="1">
    <source>
        <dbReference type="ARBA" id="ARBA00006432"/>
    </source>
</evidence>
<dbReference type="PANTHER" id="PTHR24096">
    <property type="entry name" value="LONG-CHAIN-FATTY-ACID--COA LIGASE"/>
    <property type="match status" value="1"/>
</dbReference>
<dbReference type="GO" id="GO:0016405">
    <property type="term" value="F:CoA-ligase activity"/>
    <property type="evidence" value="ECO:0007669"/>
    <property type="project" value="TreeGrafter"/>
</dbReference>
<comment type="similarity">
    <text evidence="1">Belongs to the ATP-dependent AMP-binding enzyme family.</text>
</comment>
<evidence type="ECO:0000313" key="6">
    <source>
        <dbReference type="Proteomes" id="UP001221757"/>
    </source>
</evidence>
<evidence type="ECO:0000259" key="4">
    <source>
        <dbReference type="Pfam" id="PF13193"/>
    </source>
</evidence>